<accession>A0A9W6F325</accession>
<reference evidence="3 4" key="1">
    <citation type="journal article" date="2023" name="Commun. Biol.">
        <title>Reorganization of the ancestral sex-determining regions during the evolution of trioecy in Pleodorina starrii.</title>
        <authorList>
            <person name="Takahashi K."/>
            <person name="Suzuki S."/>
            <person name="Kawai-Toyooka H."/>
            <person name="Yamamoto K."/>
            <person name="Hamaji T."/>
            <person name="Ootsuki R."/>
            <person name="Yamaguchi H."/>
            <person name="Kawachi M."/>
            <person name="Higashiyama T."/>
            <person name="Nozaki H."/>
        </authorList>
    </citation>
    <scope>NUCLEOTIDE SEQUENCE [LARGE SCALE GENOMIC DNA]</scope>
    <source>
        <strain evidence="3 4">NIES-4479</strain>
    </source>
</reference>
<dbReference type="Pfam" id="PF05548">
    <property type="entry name" value="Peptidase_M11"/>
    <property type="match status" value="1"/>
</dbReference>
<dbReference type="Proteomes" id="UP001165080">
    <property type="component" value="Unassembled WGS sequence"/>
</dbReference>
<organism evidence="3 4">
    <name type="scientific">Pleodorina starrii</name>
    <dbReference type="NCBI Taxonomy" id="330485"/>
    <lineage>
        <taxon>Eukaryota</taxon>
        <taxon>Viridiplantae</taxon>
        <taxon>Chlorophyta</taxon>
        <taxon>core chlorophytes</taxon>
        <taxon>Chlorophyceae</taxon>
        <taxon>CS clade</taxon>
        <taxon>Chlamydomonadales</taxon>
        <taxon>Volvocaceae</taxon>
        <taxon>Pleodorina</taxon>
    </lineage>
</organism>
<feature type="domain" description="Peptidase M11 gametolysin" evidence="2">
    <location>
        <begin position="2"/>
        <end position="138"/>
    </location>
</feature>
<dbReference type="AlphaFoldDB" id="A0A9W6F325"/>
<evidence type="ECO:0000313" key="3">
    <source>
        <dbReference type="EMBL" id="GLC54359.1"/>
    </source>
</evidence>
<dbReference type="InterPro" id="IPR008752">
    <property type="entry name" value="Peptidase_M11"/>
</dbReference>
<keyword evidence="4" id="KW-1185">Reference proteome</keyword>
<sequence>MGLQHAAAMQGQWYEEYGDKSDPMGDTDAAPKNAPQCHNPASNWKINWAGPVPGGYLTHASFTPRSNRLTFTIPASSLSDQNMVVVDLGIVTRNGTKYPRLRKYFLGYRVRNTTYGGYDSGLNNWFNQKVTVHAFDANAIDDDVMFWVNTIYHSAGPRFGVAQGGHPIFPDVWTSPFVPVDAATGRGGGIRVKVVSRDAVEAVVEVCRMYSETEGAPASPECRDNFDRDW</sequence>
<comment type="caution">
    <text evidence="3">The sequence shown here is derived from an EMBL/GenBank/DDBJ whole genome shotgun (WGS) entry which is preliminary data.</text>
</comment>
<evidence type="ECO:0000259" key="2">
    <source>
        <dbReference type="Pfam" id="PF05548"/>
    </source>
</evidence>
<evidence type="ECO:0000313" key="4">
    <source>
        <dbReference type="Proteomes" id="UP001165080"/>
    </source>
</evidence>
<name>A0A9W6F325_9CHLO</name>
<dbReference type="EMBL" id="BRXU01000010">
    <property type="protein sequence ID" value="GLC54359.1"/>
    <property type="molecule type" value="Genomic_DNA"/>
</dbReference>
<gene>
    <name evidence="3" type="primary">PLESTBF000426</name>
    <name evidence="3" type="ORF">PLESTB_000855400</name>
</gene>
<protein>
    <recommendedName>
        <fullName evidence="2">Peptidase M11 gametolysin domain-containing protein</fullName>
    </recommendedName>
</protein>
<feature type="region of interest" description="Disordered" evidence="1">
    <location>
        <begin position="17"/>
        <end position="36"/>
    </location>
</feature>
<proteinExistence type="predicted"/>
<evidence type="ECO:0000256" key="1">
    <source>
        <dbReference type="SAM" id="MobiDB-lite"/>
    </source>
</evidence>